<evidence type="ECO:0000256" key="1">
    <source>
        <dbReference type="SAM" id="Phobius"/>
    </source>
</evidence>
<dbReference type="AlphaFoldDB" id="S3ZNT5"/>
<dbReference type="PATRIC" id="fig|1286094.4.peg.1751"/>
<organism evidence="2 3">
    <name type="scientific">Streptomyces aurantiacus JA 4570</name>
    <dbReference type="NCBI Taxonomy" id="1286094"/>
    <lineage>
        <taxon>Bacteria</taxon>
        <taxon>Bacillati</taxon>
        <taxon>Actinomycetota</taxon>
        <taxon>Actinomycetes</taxon>
        <taxon>Kitasatosporales</taxon>
        <taxon>Streptomycetaceae</taxon>
        <taxon>Streptomyces</taxon>
        <taxon>Streptomyces aurantiacus group</taxon>
    </lineage>
</organism>
<dbReference type="RefSeq" id="WP_016639904.1">
    <property type="nucleotide sequence ID" value="NZ_AOPZ01000067.1"/>
</dbReference>
<feature type="transmembrane region" description="Helical" evidence="1">
    <location>
        <begin position="20"/>
        <end position="37"/>
    </location>
</feature>
<accession>S3ZNT5</accession>
<reference evidence="2 3" key="1">
    <citation type="submission" date="2013-02" db="EMBL/GenBank/DDBJ databases">
        <title>Draft Genome Sequence of Streptomyces aurantiacus, Which Produces Setomimycin.</title>
        <authorList>
            <person name="Gruening B.A."/>
            <person name="Praeg A."/>
            <person name="Erxleben A."/>
            <person name="Guenther S."/>
            <person name="Mueller M."/>
        </authorList>
    </citation>
    <scope>NUCLEOTIDE SEQUENCE [LARGE SCALE GENOMIC DNA]</scope>
    <source>
        <strain evidence="2 3">JA 4570</strain>
    </source>
</reference>
<keyword evidence="1" id="KW-0472">Membrane</keyword>
<evidence type="ECO:0000313" key="2">
    <source>
        <dbReference type="EMBL" id="EPH45146.1"/>
    </source>
</evidence>
<keyword evidence="1" id="KW-0812">Transmembrane</keyword>
<dbReference type="EMBL" id="AOPZ01000067">
    <property type="protein sequence ID" value="EPH45146.1"/>
    <property type="molecule type" value="Genomic_DNA"/>
</dbReference>
<keyword evidence="1" id="KW-1133">Transmembrane helix</keyword>
<proteinExistence type="predicted"/>
<keyword evidence="3" id="KW-1185">Reference proteome</keyword>
<evidence type="ECO:0000313" key="3">
    <source>
        <dbReference type="Proteomes" id="UP000014629"/>
    </source>
</evidence>
<protein>
    <submittedName>
        <fullName evidence="2">Uncharacterized protein</fullName>
    </submittedName>
</protein>
<dbReference type="Proteomes" id="UP000014629">
    <property type="component" value="Unassembled WGS sequence"/>
</dbReference>
<sequence>MADKKSTATTMCADMARRVLAALSARALWAAIVYLLHRDM</sequence>
<name>S3ZNT5_9ACTN</name>
<gene>
    <name evidence="2" type="ORF">STRAU_1774</name>
</gene>
<comment type="caution">
    <text evidence="2">The sequence shown here is derived from an EMBL/GenBank/DDBJ whole genome shotgun (WGS) entry which is preliminary data.</text>
</comment>